<protein>
    <submittedName>
        <fullName evidence="2">(rape) hypothetical protein</fullName>
    </submittedName>
</protein>
<sequence length="40" mass="4727">MKQWPSLKDKSIEPFAMCFLRILIIGICWLRICFVISGRI</sequence>
<gene>
    <name evidence="2" type="ORF">DARMORV10_C02P07860.1</name>
</gene>
<dbReference type="Proteomes" id="UP001295469">
    <property type="component" value="Chromosome C02"/>
</dbReference>
<evidence type="ECO:0000313" key="2">
    <source>
        <dbReference type="EMBL" id="CAF1886205.1"/>
    </source>
</evidence>
<dbReference type="EMBL" id="HG994366">
    <property type="protein sequence ID" value="CAF1886205.1"/>
    <property type="molecule type" value="Genomic_DNA"/>
</dbReference>
<feature type="transmembrane region" description="Helical" evidence="1">
    <location>
        <begin position="12"/>
        <end position="34"/>
    </location>
</feature>
<organism evidence="2">
    <name type="scientific">Brassica napus</name>
    <name type="common">Rape</name>
    <dbReference type="NCBI Taxonomy" id="3708"/>
    <lineage>
        <taxon>Eukaryota</taxon>
        <taxon>Viridiplantae</taxon>
        <taxon>Streptophyta</taxon>
        <taxon>Embryophyta</taxon>
        <taxon>Tracheophyta</taxon>
        <taxon>Spermatophyta</taxon>
        <taxon>Magnoliopsida</taxon>
        <taxon>eudicotyledons</taxon>
        <taxon>Gunneridae</taxon>
        <taxon>Pentapetalae</taxon>
        <taxon>rosids</taxon>
        <taxon>malvids</taxon>
        <taxon>Brassicales</taxon>
        <taxon>Brassicaceae</taxon>
        <taxon>Brassiceae</taxon>
        <taxon>Brassica</taxon>
    </lineage>
</organism>
<keyword evidence="1" id="KW-1133">Transmembrane helix</keyword>
<evidence type="ECO:0000256" key="1">
    <source>
        <dbReference type="SAM" id="Phobius"/>
    </source>
</evidence>
<accession>A0A816JWZ6</accession>
<name>A0A816JWZ6_BRANA</name>
<proteinExistence type="predicted"/>
<reference evidence="2" key="1">
    <citation type="submission" date="2021-01" db="EMBL/GenBank/DDBJ databases">
        <authorList>
            <consortium name="Genoscope - CEA"/>
            <person name="William W."/>
        </authorList>
    </citation>
    <scope>NUCLEOTIDE SEQUENCE</scope>
</reference>
<keyword evidence="1" id="KW-0812">Transmembrane</keyword>
<dbReference type="AlphaFoldDB" id="A0A816JWZ6"/>
<keyword evidence="1" id="KW-0472">Membrane</keyword>